<keyword evidence="2" id="KW-1185">Reference proteome</keyword>
<dbReference type="Gene3D" id="6.10.250.730">
    <property type="match status" value="1"/>
</dbReference>
<comment type="caution">
    <text evidence="1">The sequence shown here is derived from an EMBL/GenBank/DDBJ whole genome shotgun (WGS) entry which is preliminary data.</text>
</comment>
<reference evidence="1 2" key="1">
    <citation type="submission" date="2020-08" db="EMBL/GenBank/DDBJ databases">
        <title>Genomic Encyclopedia of Type Strains, Phase IV (KMG-IV): sequencing the most valuable type-strain genomes for metagenomic binning, comparative biology and taxonomic classification.</title>
        <authorList>
            <person name="Goeker M."/>
        </authorList>
    </citation>
    <scope>NUCLEOTIDE SEQUENCE [LARGE SCALE GENOMIC DNA]</scope>
    <source>
        <strain evidence="1 2">DSM 7051</strain>
    </source>
</reference>
<gene>
    <name evidence="1" type="ORF">GGR00_002619</name>
</gene>
<evidence type="ECO:0000313" key="2">
    <source>
        <dbReference type="Proteomes" id="UP000536262"/>
    </source>
</evidence>
<name>A0A7X0KL95_9HYPH</name>
<protein>
    <recommendedName>
        <fullName evidence="3">DUF982 domain-containing protein</fullName>
    </recommendedName>
</protein>
<dbReference type="Proteomes" id="UP000536262">
    <property type="component" value="Unassembled WGS sequence"/>
</dbReference>
<sequence length="82" mass="9194">MDFTPNVWIKDGDFSLREVVSVPDAAEFLEAWPHDRRSPFFYLAENAMQAAINGSIPVEEAREAFETFCTEAGILADEAPKD</sequence>
<dbReference type="AlphaFoldDB" id="A0A7X0KL95"/>
<organism evidence="1 2">
    <name type="scientific">Aminobacter aganoensis</name>
    <dbReference type="NCBI Taxonomy" id="83264"/>
    <lineage>
        <taxon>Bacteria</taxon>
        <taxon>Pseudomonadati</taxon>
        <taxon>Pseudomonadota</taxon>
        <taxon>Alphaproteobacteria</taxon>
        <taxon>Hyphomicrobiales</taxon>
        <taxon>Phyllobacteriaceae</taxon>
        <taxon>Aminobacter</taxon>
    </lineage>
</organism>
<dbReference type="InterPro" id="IPR010385">
    <property type="entry name" value="DUF982"/>
</dbReference>
<proteinExistence type="predicted"/>
<dbReference type="EMBL" id="JACHOU010000005">
    <property type="protein sequence ID" value="MBB6354823.1"/>
    <property type="molecule type" value="Genomic_DNA"/>
</dbReference>
<dbReference type="RefSeq" id="WP_055970117.1">
    <property type="nucleotide sequence ID" value="NZ_BAABEG010000001.1"/>
</dbReference>
<evidence type="ECO:0000313" key="1">
    <source>
        <dbReference type="EMBL" id="MBB6354823.1"/>
    </source>
</evidence>
<accession>A0A7X0KL95</accession>
<evidence type="ECO:0008006" key="3">
    <source>
        <dbReference type="Google" id="ProtNLM"/>
    </source>
</evidence>
<dbReference type="Pfam" id="PF06169">
    <property type="entry name" value="DUF982"/>
    <property type="match status" value="1"/>
</dbReference>